<evidence type="ECO:0000313" key="2">
    <source>
        <dbReference type="Proteomes" id="UP000095787"/>
    </source>
</evidence>
<name>A0A174E2C4_9FIRM</name>
<dbReference type="AlphaFoldDB" id="A0A174E2C4"/>
<accession>A0A174E2C4</accession>
<dbReference type="Proteomes" id="UP000095787">
    <property type="component" value="Unassembled WGS sequence"/>
</dbReference>
<dbReference type="RefSeq" id="WP_004845850.1">
    <property type="nucleotide sequence ID" value="NZ_AP028249.1"/>
</dbReference>
<dbReference type="EMBL" id="CYZO01000032">
    <property type="protein sequence ID" value="CUO31834.1"/>
    <property type="molecule type" value="Genomic_DNA"/>
</dbReference>
<evidence type="ECO:0000313" key="1">
    <source>
        <dbReference type="EMBL" id="CUO31834.1"/>
    </source>
</evidence>
<sequence length="52" mass="6328">MRRNDRETEIRMMTMEEYLKKRQAIRRRGNMGENECHEKTAAALKLVELLYN</sequence>
<dbReference type="GeneID" id="97328888"/>
<protein>
    <submittedName>
        <fullName evidence="1">Uncharacterized protein</fullName>
    </submittedName>
</protein>
<reference evidence="1 2" key="1">
    <citation type="submission" date="2015-09" db="EMBL/GenBank/DDBJ databases">
        <authorList>
            <consortium name="Pathogen Informatics"/>
        </authorList>
    </citation>
    <scope>NUCLEOTIDE SEQUENCE [LARGE SCALE GENOMIC DNA]</scope>
    <source>
        <strain evidence="1 2">2789STDY5834841</strain>
    </source>
</reference>
<gene>
    <name evidence="1" type="ORF">ERS852456_02216</name>
</gene>
<organism evidence="1 2">
    <name type="scientific">[Ruminococcus] torques</name>
    <dbReference type="NCBI Taxonomy" id="33039"/>
    <lineage>
        <taxon>Bacteria</taxon>
        <taxon>Bacillati</taxon>
        <taxon>Bacillota</taxon>
        <taxon>Clostridia</taxon>
        <taxon>Lachnospirales</taxon>
        <taxon>Lachnospiraceae</taxon>
        <taxon>Mediterraneibacter</taxon>
    </lineage>
</organism>
<proteinExistence type="predicted"/>